<feature type="domain" description="HPt" evidence="3">
    <location>
        <begin position="28"/>
        <end position="122"/>
    </location>
</feature>
<dbReference type="PROSITE" id="PS50894">
    <property type="entry name" value="HPT"/>
    <property type="match status" value="1"/>
</dbReference>
<evidence type="ECO:0000313" key="4">
    <source>
        <dbReference type="EMBL" id="BAT59690.1"/>
    </source>
</evidence>
<dbReference type="AlphaFoldDB" id="A0A0S3PUQ2"/>
<dbReference type="Proteomes" id="UP000236884">
    <property type="component" value="Chromosome"/>
</dbReference>
<evidence type="ECO:0000256" key="1">
    <source>
        <dbReference type="ARBA" id="ARBA00023012"/>
    </source>
</evidence>
<organism evidence="4 5">
    <name type="scientific">Variibacter gotjawalensis</name>
    <dbReference type="NCBI Taxonomy" id="1333996"/>
    <lineage>
        <taxon>Bacteria</taxon>
        <taxon>Pseudomonadati</taxon>
        <taxon>Pseudomonadota</taxon>
        <taxon>Alphaproteobacteria</taxon>
        <taxon>Hyphomicrobiales</taxon>
        <taxon>Nitrobacteraceae</taxon>
        <taxon>Variibacter</taxon>
    </lineage>
</organism>
<dbReference type="GO" id="GO:0000160">
    <property type="term" value="P:phosphorelay signal transduction system"/>
    <property type="evidence" value="ECO:0007669"/>
    <property type="project" value="UniProtKB-KW"/>
</dbReference>
<dbReference type="Pfam" id="PF01627">
    <property type="entry name" value="Hpt"/>
    <property type="match status" value="1"/>
</dbReference>
<dbReference type="RefSeq" id="WP_096355269.1">
    <property type="nucleotide sequence ID" value="NZ_AP014946.1"/>
</dbReference>
<evidence type="ECO:0000259" key="3">
    <source>
        <dbReference type="PROSITE" id="PS50894"/>
    </source>
</evidence>
<evidence type="ECO:0000256" key="2">
    <source>
        <dbReference type="PROSITE-ProRule" id="PRU00110"/>
    </source>
</evidence>
<keyword evidence="2" id="KW-0597">Phosphoprotein</keyword>
<dbReference type="InterPro" id="IPR008207">
    <property type="entry name" value="Sig_transdc_His_kin_Hpt_dom"/>
</dbReference>
<gene>
    <name evidence="4" type="ORF">GJW-30_1_02223</name>
</gene>
<reference evidence="4 5" key="1">
    <citation type="submission" date="2015-08" db="EMBL/GenBank/DDBJ databases">
        <title>Investigation of the bacterial diversity of lava forest soil.</title>
        <authorList>
            <person name="Lee J.S."/>
        </authorList>
    </citation>
    <scope>NUCLEOTIDE SEQUENCE [LARGE SCALE GENOMIC DNA]</scope>
    <source>
        <strain evidence="4 5">GJW-30</strain>
    </source>
</reference>
<name>A0A0S3PUQ2_9BRAD</name>
<evidence type="ECO:0000313" key="5">
    <source>
        <dbReference type="Proteomes" id="UP000236884"/>
    </source>
</evidence>
<feature type="modified residue" description="Phosphohistidine" evidence="2">
    <location>
        <position position="67"/>
    </location>
</feature>
<proteinExistence type="predicted"/>
<dbReference type="GO" id="GO:0004672">
    <property type="term" value="F:protein kinase activity"/>
    <property type="evidence" value="ECO:0007669"/>
    <property type="project" value="UniProtKB-ARBA"/>
</dbReference>
<dbReference type="Gene3D" id="1.20.120.160">
    <property type="entry name" value="HPT domain"/>
    <property type="match status" value="1"/>
</dbReference>
<dbReference type="SUPFAM" id="SSF47226">
    <property type="entry name" value="Histidine-containing phosphotransfer domain, HPT domain"/>
    <property type="match status" value="1"/>
</dbReference>
<keyword evidence="5" id="KW-1185">Reference proteome</keyword>
<keyword evidence="1" id="KW-0902">Two-component regulatory system</keyword>
<protein>
    <submittedName>
        <fullName evidence="4">Hpt domain protein</fullName>
    </submittedName>
</protein>
<dbReference type="OrthoDB" id="8454588at2"/>
<sequence length="122" mass="12841">MELALPTREHSAKPANGRPIDLVHLSRMTFGDRALEREVLQLFLRQSSQIVAKLAKADADTLAQLAHTLKGSGAGVGAWAVADAATVLEQGAKAGKSDAGVAKLRSAVTEASGYIEELLRAH</sequence>
<accession>A0A0S3PUQ2</accession>
<dbReference type="InterPro" id="IPR036641">
    <property type="entry name" value="HPT_dom_sf"/>
</dbReference>
<dbReference type="KEGG" id="vgo:GJW-30_1_02223"/>
<dbReference type="EMBL" id="AP014946">
    <property type="protein sequence ID" value="BAT59690.1"/>
    <property type="molecule type" value="Genomic_DNA"/>
</dbReference>